<dbReference type="InterPro" id="IPR016181">
    <property type="entry name" value="Acyl_CoA_acyltransferase"/>
</dbReference>
<dbReference type="PROSITE" id="PS51186">
    <property type="entry name" value="GNAT"/>
    <property type="match status" value="1"/>
</dbReference>
<dbReference type="Pfam" id="PF13302">
    <property type="entry name" value="Acetyltransf_3"/>
    <property type="match status" value="1"/>
</dbReference>
<evidence type="ECO:0000313" key="3">
    <source>
        <dbReference type="Proteomes" id="UP000298493"/>
    </source>
</evidence>
<dbReference type="PANTHER" id="PTHR43792">
    <property type="entry name" value="GNAT FAMILY, PUTATIVE (AFU_ORTHOLOGUE AFUA_3G00765)-RELATED-RELATED"/>
    <property type="match status" value="1"/>
</dbReference>
<dbReference type="PANTHER" id="PTHR43792:SF16">
    <property type="entry name" value="N-ACETYLTRANSFERASE DOMAIN-CONTAINING PROTEIN"/>
    <property type="match status" value="1"/>
</dbReference>
<feature type="domain" description="N-acetyltransferase" evidence="1">
    <location>
        <begin position="11"/>
        <end position="193"/>
    </location>
</feature>
<dbReference type="SUPFAM" id="SSF55729">
    <property type="entry name" value="Acyl-CoA N-acyltransferases (Nat)"/>
    <property type="match status" value="1"/>
</dbReference>
<accession>A0A4Z1P9H1</accession>
<gene>
    <name evidence="2" type="ORF">E6O75_ATG04741</name>
</gene>
<proteinExistence type="predicted"/>
<dbReference type="EMBL" id="SNSC02000009">
    <property type="protein sequence ID" value="TID21346.1"/>
    <property type="molecule type" value="Genomic_DNA"/>
</dbReference>
<dbReference type="InterPro" id="IPR000182">
    <property type="entry name" value="GNAT_dom"/>
</dbReference>
<dbReference type="AlphaFoldDB" id="A0A4Z1P9H1"/>
<dbReference type="Proteomes" id="UP000298493">
    <property type="component" value="Unassembled WGS sequence"/>
</dbReference>
<comment type="caution">
    <text evidence="2">The sequence shown here is derived from an EMBL/GenBank/DDBJ whole genome shotgun (WGS) entry which is preliminary data.</text>
</comment>
<evidence type="ECO:0000259" key="1">
    <source>
        <dbReference type="PROSITE" id="PS51186"/>
    </source>
</evidence>
<dbReference type="STRING" id="86259.A0A4Z1P9H1"/>
<dbReference type="CDD" id="cd04301">
    <property type="entry name" value="NAT_SF"/>
    <property type="match status" value="1"/>
</dbReference>
<evidence type="ECO:0000313" key="2">
    <source>
        <dbReference type="EMBL" id="TID21346.1"/>
    </source>
</evidence>
<dbReference type="Gene3D" id="3.40.630.30">
    <property type="match status" value="1"/>
</dbReference>
<dbReference type="InterPro" id="IPR051531">
    <property type="entry name" value="N-acetyltransferase"/>
</dbReference>
<keyword evidence="3" id="KW-1185">Reference proteome</keyword>
<protein>
    <submittedName>
        <fullName evidence="2">Gb</fullName>
    </submittedName>
</protein>
<reference evidence="2 3" key="1">
    <citation type="submission" date="2019-04" db="EMBL/GenBank/DDBJ databases">
        <title>High contiguity whole genome sequence and gene annotation resource for two Venturia nashicola isolates.</title>
        <authorList>
            <person name="Prokchorchik M."/>
            <person name="Won K."/>
            <person name="Lee Y."/>
            <person name="Choi E.D."/>
            <person name="Segonzac C."/>
            <person name="Sohn K.H."/>
        </authorList>
    </citation>
    <scope>NUCLEOTIDE SEQUENCE [LARGE SCALE GENOMIC DNA]</scope>
    <source>
        <strain evidence="2 3">PRI2</strain>
    </source>
</reference>
<organism evidence="2 3">
    <name type="scientific">Venturia nashicola</name>
    <dbReference type="NCBI Taxonomy" id="86259"/>
    <lineage>
        <taxon>Eukaryota</taxon>
        <taxon>Fungi</taxon>
        <taxon>Dikarya</taxon>
        <taxon>Ascomycota</taxon>
        <taxon>Pezizomycotina</taxon>
        <taxon>Dothideomycetes</taxon>
        <taxon>Pleosporomycetidae</taxon>
        <taxon>Venturiales</taxon>
        <taxon>Venturiaceae</taxon>
        <taxon>Venturia</taxon>
    </lineage>
</organism>
<name>A0A4Z1P9H1_9PEZI</name>
<dbReference type="GO" id="GO:0016747">
    <property type="term" value="F:acyltransferase activity, transferring groups other than amino-acyl groups"/>
    <property type="evidence" value="ECO:0007669"/>
    <property type="project" value="InterPro"/>
</dbReference>
<sequence>MVQKTLHTQRLTLHPLGPEHKAALYDLDTNQEVMRYIFTGKPLTEEESTQVFGHLLQIAETDDRFGCWVGYSGDEFVGWWVLAPSENKKTEGQDSEAKPTTNDKRVEIGMRVAPKVWGQGYAKEGLQAMLKYCSEDLGVDEVYGETMAVNTGSRKAMAKCGLKHVRTWHNKYEEFTPAPGIEEGEVEYRITRGEWLSLNNSTKST</sequence>